<evidence type="ECO:0000313" key="6">
    <source>
        <dbReference type="Proteomes" id="UP000567293"/>
    </source>
</evidence>
<keyword evidence="2" id="KW-0560">Oxidoreductase</keyword>
<feature type="non-terminal residue" evidence="5">
    <location>
        <position position="262"/>
    </location>
</feature>
<evidence type="ECO:0000259" key="4">
    <source>
        <dbReference type="Pfam" id="PF07732"/>
    </source>
</evidence>
<sequence length="262" mass="28634">MQRRDFLKIAAVASAGSRLVGQQPQSFLAPASAPDIAKTDFTLDIAPVTVELAPNRIVSTIGYNGASPGPLLRMREGVPVTVNVVNNTDVPEFVHFHGLLIPAEVDGSEEEGTPVVPPHGSRRYQFTPTPAGTRWYHTHTMSMDDLHRGSYTGMFGFLIVEGATNLGRFDQEHYLALRDWEPYFTNQLMDNDDLDPAGAQPEKPAVLDTRPVGMEVAADIFSINDKALGAGEPIRVKTGERVLFHFLNASAIENRHLALPGH</sequence>
<comment type="caution">
    <text evidence="5">The sequence shown here is derived from an EMBL/GenBank/DDBJ whole genome shotgun (WGS) entry which is preliminary data.</text>
</comment>
<dbReference type="PANTHER" id="PTHR11709">
    <property type="entry name" value="MULTI-COPPER OXIDASE"/>
    <property type="match status" value="1"/>
</dbReference>
<organism evidence="5 6">
    <name type="scientific">Candidatus Acidiferrum panamense</name>
    <dbReference type="NCBI Taxonomy" id="2741543"/>
    <lineage>
        <taxon>Bacteria</taxon>
        <taxon>Pseudomonadati</taxon>
        <taxon>Acidobacteriota</taxon>
        <taxon>Terriglobia</taxon>
        <taxon>Candidatus Acidiferrales</taxon>
        <taxon>Candidatus Acidiferrum</taxon>
    </lineage>
</organism>
<evidence type="ECO:0000313" key="5">
    <source>
        <dbReference type="EMBL" id="MBA0084571.1"/>
    </source>
</evidence>
<proteinExistence type="predicted"/>
<keyword evidence="1" id="KW-0479">Metal-binding</keyword>
<protein>
    <submittedName>
        <fullName evidence="5">Multicopper oxidase domain-containing protein</fullName>
    </submittedName>
</protein>
<dbReference type="SUPFAM" id="SSF49503">
    <property type="entry name" value="Cupredoxins"/>
    <property type="match status" value="2"/>
</dbReference>
<dbReference type="InterPro" id="IPR011707">
    <property type="entry name" value="Cu-oxidase-like_N"/>
</dbReference>
<dbReference type="Gene3D" id="2.60.40.420">
    <property type="entry name" value="Cupredoxins - blue copper proteins"/>
    <property type="match status" value="2"/>
</dbReference>
<evidence type="ECO:0000256" key="1">
    <source>
        <dbReference type="ARBA" id="ARBA00022723"/>
    </source>
</evidence>
<dbReference type="PANTHER" id="PTHR11709:SF394">
    <property type="entry name" value="FI03373P-RELATED"/>
    <property type="match status" value="1"/>
</dbReference>
<reference evidence="5" key="1">
    <citation type="submission" date="2020-06" db="EMBL/GenBank/DDBJ databases">
        <title>Legume-microbial interactions unlock mineral nutrients during tropical forest succession.</title>
        <authorList>
            <person name="Epihov D.Z."/>
        </authorList>
    </citation>
    <scope>NUCLEOTIDE SEQUENCE [LARGE SCALE GENOMIC DNA]</scope>
    <source>
        <strain evidence="5">Pan2503</strain>
    </source>
</reference>
<dbReference type="Proteomes" id="UP000567293">
    <property type="component" value="Unassembled WGS sequence"/>
</dbReference>
<evidence type="ECO:0000256" key="2">
    <source>
        <dbReference type="ARBA" id="ARBA00023002"/>
    </source>
</evidence>
<accession>A0A7V8SW72</accession>
<dbReference type="EMBL" id="JACDQQ010000618">
    <property type="protein sequence ID" value="MBA0084571.1"/>
    <property type="molecule type" value="Genomic_DNA"/>
</dbReference>
<dbReference type="Pfam" id="PF07732">
    <property type="entry name" value="Cu-oxidase_3"/>
    <property type="match status" value="1"/>
</dbReference>
<name>A0A7V8SW72_9BACT</name>
<feature type="domain" description="Plastocyanin-like" evidence="4">
    <location>
        <begin position="51"/>
        <end position="162"/>
    </location>
</feature>
<gene>
    <name evidence="5" type="ORF">HRJ53_06225</name>
</gene>
<keyword evidence="3" id="KW-0186">Copper</keyword>
<keyword evidence="6" id="KW-1185">Reference proteome</keyword>
<evidence type="ECO:0000256" key="3">
    <source>
        <dbReference type="ARBA" id="ARBA00023008"/>
    </source>
</evidence>
<dbReference type="GO" id="GO:0005507">
    <property type="term" value="F:copper ion binding"/>
    <property type="evidence" value="ECO:0007669"/>
    <property type="project" value="InterPro"/>
</dbReference>
<dbReference type="InterPro" id="IPR045087">
    <property type="entry name" value="Cu-oxidase_fam"/>
</dbReference>
<dbReference type="AlphaFoldDB" id="A0A7V8SW72"/>
<dbReference type="GO" id="GO:0016491">
    <property type="term" value="F:oxidoreductase activity"/>
    <property type="evidence" value="ECO:0007669"/>
    <property type="project" value="UniProtKB-KW"/>
</dbReference>
<dbReference type="InterPro" id="IPR008972">
    <property type="entry name" value="Cupredoxin"/>
</dbReference>